<evidence type="ECO:0000256" key="1">
    <source>
        <dbReference type="SAM" id="SignalP"/>
    </source>
</evidence>
<gene>
    <name evidence="2" type="ORF">CTRG_05928</name>
</gene>
<keyword evidence="3" id="KW-1185">Reference proteome</keyword>
<name>C5MIN5_CANTT</name>
<dbReference type="Pfam" id="PF00660">
    <property type="entry name" value="SRP1_TIP1"/>
    <property type="match status" value="1"/>
</dbReference>
<accession>C5MIN5</accession>
<evidence type="ECO:0000313" key="3">
    <source>
        <dbReference type="Proteomes" id="UP000002037"/>
    </source>
</evidence>
<feature type="signal peptide" evidence="1">
    <location>
        <begin position="1"/>
        <end position="16"/>
    </location>
</feature>
<proteinExistence type="predicted"/>
<organism evidence="2 3">
    <name type="scientific">Candida tropicalis (strain ATCC MYA-3404 / T1)</name>
    <name type="common">Yeast</name>
    <dbReference type="NCBI Taxonomy" id="294747"/>
    <lineage>
        <taxon>Eukaryota</taxon>
        <taxon>Fungi</taxon>
        <taxon>Dikarya</taxon>
        <taxon>Ascomycota</taxon>
        <taxon>Saccharomycotina</taxon>
        <taxon>Pichiomycetes</taxon>
        <taxon>Debaryomycetaceae</taxon>
        <taxon>Candida/Lodderomyces clade</taxon>
        <taxon>Candida</taxon>
    </lineage>
</organism>
<dbReference type="Proteomes" id="UP000002037">
    <property type="component" value="Unassembled WGS sequence"/>
</dbReference>
<keyword evidence="1" id="KW-0732">Signal</keyword>
<dbReference type="EMBL" id="GG692404">
    <property type="protein sequence ID" value="EER30529.1"/>
    <property type="molecule type" value="Genomic_DNA"/>
</dbReference>
<dbReference type="VEuPathDB" id="FungiDB:CTRG_05928"/>
<dbReference type="OrthoDB" id="4069694at2759"/>
<feature type="chain" id="PRO_5002955511" evidence="1">
    <location>
        <begin position="17"/>
        <end position="143"/>
    </location>
</feature>
<evidence type="ECO:0000313" key="2">
    <source>
        <dbReference type="EMBL" id="EER30529.1"/>
    </source>
</evidence>
<dbReference type="RefSeq" id="XP_002546450.1">
    <property type="nucleotide sequence ID" value="XM_002546404.1"/>
</dbReference>
<protein>
    <submittedName>
        <fullName evidence="2">Uncharacterized protein</fullName>
    </submittedName>
</protein>
<sequence length="143" mass="15238">MNILITLSLFFITIAAQTNPNVEFLTRVVSDLASNGNEYISYFRNGGGPINLGIIRTAQQLTQDANGGDSYTTLAADSGFMSDLSAMITPLPWFNERIATGNISSVPTETNTAQTTSPSNDVNKVGITYVGFGVFAGIVFAMI</sequence>
<dbReference type="InterPro" id="IPR000992">
    <property type="entry name" value="SRP1_TIP1"/>
</dbReference>
<dbReference type="GeneID" id="8296044"/>
<dbReference type="HOGENOM" id="CLU_129392_0_0_1"/>
<reference evidence="2 3" key="1">
    <citation type="journal article" date="2009" name="Nature">
        <title>Evolution of pathogenicity and sexual reproduction in eight Candida genomes.</title>
        <authorList>
            <person name="Butler G."/>
            <person name="Rasmussen M.D."/>
            <person name="Lin M.F."/>
            <person name="Santos M.A."/>
            <person name="Sakthikumar S."/>
            <person name="Munro C.A."/>
            <person name="Rheinbay E."/>
            <person name="Grabherr M."/>
            <person name="Forche A."/>
            <person name="Reedy J.L."/>
            <person name="Agrafioti I."/>
            <person name="Arnaud M.B."/>
            <person name="Bates S."/>
            <person name="Brown A.J."/>
            <person name="Brunke S."/>
            <person name="Costanzo M.C."/>
            <person name="Fitzpatrick D.A."/>
            <person name="de Groot P.W."/>
            <person name="Harris D."/>
            <person name="Hoyer L.L."/>
            <person name="Hube B."/>
            <person name="Klis F.M."/>
            <person name="Kodira C."/>
            <person name="Lennard N."/>
            <person name="Logue M.E."/>
            <person name="Martin R."/>
            <person name="Neiman A.M."/>
            <person name="Nikolaou E."/>
            <person name="Quail M.A."/>
            <person name="Quinn J."/>
            <person name="Santos M.C."/>
            <person name="Schmitzberger F.F."/>
            <person name="Sherlock G."/>
            <person name="Shah P."/>
            <person name="Silverstein K.A."/>
            <person name="Skrzypek M.S."/>
            <person name="Soll D."/>
            <person name="Staggs R."/>
            <person name="Stansfield I."/>
            <person name="Stumpf M.P."/>
            <person name="Sudbery P.E."/>
            <person name="Srikantha T."/>
            <person name="Zeng Q."/>
            <person name="Berman J."/>
            <person name="Berriman M."/>
            <person name="Heitman J."/>
            <person name="Gow N.A."/>
            <person name="Lorenz M.C."/>
            <person name="Birren B.W."/>
            <person name="Kellis M."/>
            <person name="Cuomo C.A."/>
        </authorList>
    </citation>
    <scope>NUCLEOTIDE SEQUENCE [LARGE SCALE GENOMIC DNA]</scope>
    <source>
        <strain evidence="3">ATCC MYA-3404 / T1</strain>
    </source>
</reference>
<dbReference type="KEGG" id="ctp:CTRG_05928"/>
<dbReference type="AlphaFoldDB" id="C5MIN5"/>